<proteinExistence type="predicted"/>
<dbReference type="InterPro" id="IPR026286">
    <property type="entry name" value="MaiA/AMDase"/>
</dbReference>
<name>A0A6N8ISU9_9BURK</name>
<accession>A0A6N8ISU9</accession>
<protein>
    <recommendedName>
        <fullName evidence="3">Maleate cis-trans isomerase</fullName>
    </recommendedName>
</protein>
<dbReference type="Proteomes" id="UP000469385">
    <property type="component" value="Unassembled WGS sequence"/>
</dbReference>
<evidence type="ECO:0000313" key="1">
    <source>
        <dbReference type="EMBL" id="MVQ29991.1"/>
    </source>
</evidence>
<dbReference type="PANTHER" id="PTHR40267:SF1">
    <property type="entry name" value="BLR3294 PROTEIN"/>
    <property type="match status" value="1"/>
</dbReference>
<keyword evidence="2" id="KW-1185">Reference proteome</keyword>
<dbReference type="Gene3D" id="3.40.50.12500">
    <property type="match status" value="1"/>
</dbReference>
<organism evidence="1 2">
    <name type="scientific">Ramlibacter pinisoli</name>
    <dbReference type="NCBI Taxonomy" id="2682844"/>
    <lineage>
        <taxon>Bacteria</taxon>
        <taxon>Pseudomonadati</taxon>
        <taxon>Pseudomonadota</taxon>
        <taxon>Betaproteobacteria</taxon>
        <taxon>Burkholderiales</taxon>
        <taxon>Comamonadaceae</taxon>
        <taxon>Ramlibacter</taxon>
    </lineage>
</organism>
<dbReference type="EMBL" id="WSEL01000003">
    <property type="protein sequence ID" value="MVQ29991.1"/>
    <property type="molecule type" value="Genomic_DNA"/>
</dbReference>
<sequence length="337" mass="36771">MSVPPPGGKGTTMVIGRVGKSWASAGASGAARHENAMTMRRNEEVMAAPRGGLRSGCDVTTIIRSTSEIAFRSTEFNQRRPRHSRGNTPMDNNIRRLGIIIPPGNVAVEREFPLHIPPGIVVNTNRLGRPDSNQTPESILAMNDTLAQTARDLAQAYPEVIAYVCTGGSFLEGPGNEAKPAKTIEQVTGIPGVSTSIAVVEALRVLGVRKVLLVGPYPHPIMKTEVAFLRHYGFEVPTYETFECMTSEANRKLTSEQIAQRVLDKRSLIEDCDGVFISCTNILVMDQIERLERELSKPVVSSNQATLWDVLRRMKVDSRGLRGGRLFEQHGVTAAAA</sequence>
<dbReference type="PANTHER" id="PTHR40267">
    <property type="entry name" value="BLR3294 PROTEIN"/>
    <property type="match status" value="1"/>
</dbReference>
<dbReference type="InterPro" id="IPR053714">
    <property type="entry name" value="Iso_Racemase_Enz_sf"/>
</dbReference>
<dbReference type="Pfam" id="PF17645">
    <property type="entry name" value="Amdase"/>
    <property type="match status" value="1"/>
</dbReference>
<reference evidence="1 2" key="1">
    <citation type="submission" date="2019-12" db="EMBL/GenBank/DDBJ databases">
        <authorList>
            <person name="Huq M.A."/>
        </authorList>
    </citation>
    <scope>NUCLEOTIDE SEQUENCE [LARGE SCALE GENOMIC DNA]</scope>
    <source>
        <strain evidence="1 2">MAH-25</strain>
    </source>
</reference>
<gene>
    <name evidence="1" type="ORF">GON04_11060</name>
</gene>
<evidence type="ECO:0000313" key="2">
    <source>
        <dbReference type="Proteomes" id="UP000469385"/>
    </source>
</evidence>
<dbReference type="AlphaFoldDB" id="A0A6N8ISU9"/>
<evidence type="ECO:0008006" key="3">
    <source>
        <dbReference type="Google" id="ProtNLM"/>
    </source>
</evidence>
<comment type="caution">
    <text evidence="1">The sequence shown here is derived from an EMBL/GenBank/DDBJ whole genome shotgun (WGS) entry which is preliminary data.</text>
</comment>